<evidence type="ECO:0000259" key="1">
    <source>
        <dbReference type="PROSITE" id="PS50109"/>
    </source>
</evidence>
<dbReference type="InterPro" id="IPR003594">
    <property type="entry name" value="HATPase_dom"/>
</dbReference>
<dbReference type="SUPFAM" id="SSF55785">
    <property type="entry name" value="PYP-like sensor domain (PAS domain)"/>
    <property type="match status" value="1"/>
</dbReference>
<dbReference type="AlphaFoldDB" id="A0A1W1CKS6"/>
<dbReference type="EMBL" id="FPHF01000091">
    <property type="protein sequence ID" value="SFV66384.1"/>
    <property type="molecule type" value="Genomic_DNA"/>
</dbReference>
<proteinExistence type="predicted"/>
<dbReference type="SMART" id="SM00387">
    <property type="entry name" value="HATPase_c"/>
    <property type="match status" value="1"/>
</dbReference>
<dbReference type="InterPro" id="IPR035965">
    <property type="entry name" value="PAS-like_dom_sf"/>
</dbReference>
<name>A0A1W1CKS6_9ZZZZ</name>
<dbReference type="GO" id="GO:0016772">
    <property type="term" value="F:transferase activity, transferring phosphorus-containing groups"/>
    <property type="evidence" value="ECO:0007669"/>
    <property type="project" value="InterPro"/>
</dbReference>
<evidence type="ECO:0000313" key="2">
    <source>
        <dbReference type="EMBL" id="SFV66384.1"/>
    </source>
</evidence>
<dbReference type="PROSITE" id="PS50109">
    <property type="entry name" value="HIS_KIN"/>
    <property type="match status" value="1"/>
</dbReference>
<organism evidence="2">
    <name type="scientific">hydrothermal vent metagenome</name>
    <dbReference type="NCBI Taxonomy" id="652676"/>
    <lineage>
        <taxon>unclassified sequences</taxon>
        <taxon>metagenomes</taxon>
        <taxon>ecological metagenomes</taxon>
    </lineage>
</organism>
<dbReference type="PANTHER" id="PTHR43065">
    <property type="entry name" value="SENSOR HISTIDINE KINASE"/>
    <property type="match status" value="1"/>
</dbReference>
<sequence>MGLWFLEKTIKYESEAEFLSAELRKFSPIYQADGQASIRTMHLMVRDAIRDGYRSFEWLHVDKEHKKFWCEIVLTKIHLEGLDLLHGVWRDISHRKELEFIRNKDKKKIESLNETLEGRVNEALASNRAKDKQILHQSRLAQSAIASASALINLKAQLNKLDKETALEVSQNIANYTQHLSATIDDFRDFFKQDKEQDTTNFTYLVKSVFSIIRSTLENNNIAVIEELNCKDSFMAYSNELKQVIINLVSNAQDVLVEKKVQSAYIKLKSYSDDENYILEISDNGGGISENVIDKIFNPYFSTRLKQDGTGLGLYMSKTIVEEHCRGKLSCYNTSDGACFKVELPYAQ</sequence>
<dbReference type="Gene3D" id="3.30.565.10">
    <property type="entry name" value="Histidine kinase-like ATPase, C-terminal domain"/>
    <property type="match status" value="1"/>
</dbReference>
<dbReference type="InterPro" id="IPR004358">
    <property type="entry name" value="Sig_transdc_His_kin-like_C"/>
</dbReference>
<dbReference type="InterPro" id="IPR036890">
    <property type="entry name" value="HATPase_C_sf"/>
</dbReference>
<accession>A0A1W1CKS6</accession>
<feature type="domain" description="Histidine kinase" evidence="1">
    <location>
        <begin position="133"/>
        <end position="348"/>
    </location>
</feature>
<dbReference type="PRINTS" id="PR00344">
    <property type="entry name" value="BCTRLSENSOR"/>
</dbReference>
<gene>
    <name evidence="2" type="ORF">MNB_SM-4-1333</name>
</gene>
<dbReference type="SUPFAM" id="SSF55874">
    <property type="entry name" value="ATPase domain of HSP90 chaperone/DNA topoisomerase II/histidine kinase"/>
    <property type="match status" value="1"/>
</dbReference>
<dbReference type="Gene3D" id="3.30.450.20">
    <property type="entry name" value="PAS domain"/>
    <property type="match status" value="1"/>
</dbReference>
<protein>
    <submittedName>
        <fullName evidence="2">PUTATIVE TWO-COMPONENT SENSOR</fullName>
    </submittedName>
</protein>
<reference evidence="2" key="1">
    <citation type="submission" date="2016-10" db="EMBL/GenBank/DDBJ databases">
        <authorList>
            <person name="de Groot N.N."/>
        </authorList>
    </citation>
    <scope>NUCLEOTIDE SEQUENCE</scope>
</reference>
<dbReference type="Pfam" id="PF02518">
    <property type="entry name" value="HATPase_c"/>
    <property type="match status" value="1"/>
</dbReference>
<dbReference type="InterPro" id="IPR005467">
    <property type="entry name" value="His_kinase_dom"/>
</dbReference>